<dbReference type="NCBIfam" id="TIGR02937">
    <property type="entry name" value="sigma70-ECF"/>
    <property type="match status" value="1"/>
</dbReference>
<name>A0A3B0V0Z9_9ZZZZ</name>
<evidence type="ECO:0000256" key="3">
    <source>
        <dbReference type="ARBA" id="ARBA00023125"/>
    </source>
</evidence>
<dbReference type="PANTHER" id="PTHR30385:SF7">
    <property type="entry name" value="RNA POLYMERASE SIGMA FACTOR FLIA"/>
    <property type="match status" value="1"/>
</dbReference>
<dbReference type="GO" id="GO:0003899">
    <property type="term" value="F:DNA-directed RNA polymerase activity"/>
    <property type="evidence" value="ECO:0007669"/>
    <property type="project" value="InterPro"/>
</dbReference>
<dbReference type="InterPro" id="IPR007630">
    <property type="entry name" value="RNA_pol_sigma70_r4"/>
</dbReference>
<dbReference type="Pfam" id="PF04539">
    <property type="entry name" value="Sigma70_r3"/>
    <property type="match status" value="1"/>
</dbReference>
<protein>
    <submittedName>
        <fullName evidence="6">RNA polymerase sigma factor for flagellar operon</fullName>
    </submittedName>
</protein>
<accession>A0A3B0V0Z9</accession>
<dbReference type="PIRSF" id="PIRSF000770">
    <property type="entry name" value="RNA_pol_sigma-SigE/K"/>
    <property type="match status" value="1"/>
</dbReference>
<evidence type="ECO:0000313" key="6">
    <source>
        <dbReference type="EMBL" id="VAW34570.1"/>
    </source>
</evidence>
<dbReference type="EMBL" id="UOEZ01000004">
    <property type="protein sequence ID" value="VAW34570.1"/>
    <property type="molecule type" value="Genomic_DNA"/>
</dbReference>
<keyword evidence="1" id="KW-0805">Transcription regulation</keyword>
<evidence type="ECO:0000259" key="5">
    <source>
        <dbReference type="PROSITE" id="PS00716"/>
    </source>
</evidence>
<sequence>MYGTTENKYMTGLSKRDHLIVEHASLVKIIAHQLAIHLPPHIDVNDLMGSGSIGLIEAVDKFDPDRGVKFKTYATIRIRGAIMDELRNMDWMSRSMREKSNQLVKAYDIVEKRHGRPAETEEVADFLGISHENLFTLLREVSSFSVLNIEDLGLKDGEGMNILDCIKDPNGKDPVTVHKLKELRETIKSAVDHLPDKEKLVVSLYYYDELTMKEIGRVLDITESRVCQLHSQSMHRLKGRLKKVIKGE</sequence>
<dbReference type="PRINTS" id="PR00046">
    <property type="entry name" value="SIGMA70FCT"/>
</dbReference>
<dbReference type="Gene3D" id="1.20.140.160">
    <property type="match status" value="1"/>
</dbReference>
<dbReference type="InterPro" id="IPR013325">
    <property type="entry name" value="RNA_pol_sigma_r2"/>
</dbReference>
<keyword evidence="6" id="KW-0966">Cell projection</keyword>
<dbReference type="InterPro" id="IPR007624">
    <property type="entry name" value="RNA_pol_sigma70_r3"/>
</dbReference>
<keyword evidence="2" id="KW-0731">Sigma factor</keyword>
<dbReference type="NCBIfam" id="TIGR02479">
    <property type="entry name" value="FliA_WhiG"/>
    <property type="match status" value="1"/>
</dbReference>
<proteinExistence type="predicted"/>
<evidence type="ECO:0000256" key="4">
    <source>
        <dbReference type="ARBA" id="ARBA00023163"/>
    </source>
</evidence>
<evidence type="ECO:0000256" key="1">
    <source>
        <dbReference type="ARBA" id="ARBA00023015"/>
    </source>
</evidence>
<keyword evidence="6" id="KW-0969">Cilium</keyword>
<dbReference type="NCBIfam" id="NF005413">
    <property type="entry name" value="PRK06986.1"/>
    <property type="match status" value="1"/>
</dbReference>
<dbReference type="Pfam" id="PF04542">
    <property type="entry name" value="Sigma70_r2"/>
    <property type="match status" value="1"/>
</dbReference>
<keyword evidence="6" id="KW-0282">Flagellum</keyword>
<gene>
    <name evidence="6" type="ORF">MNBD_DELTA02-795</name>
</gene>
<feature type="domain" description="RNA polymerase sigma-70" evidence="5">
    <location>
        <begin position="211"/>
        <end position="237"/>
    </location>
</feature>
<dbReference type="PROSITE" id="PS00716">
    <property type="entry name" value="SIGMA70_2"/>
    <property type="match status" value="1"/>
</dbReference>
<dbReference type="AlphaFoldDB" id="A0A3B0V0Z9"/>
<dbReference type="InterPro" id="IPR013324">
    <property type="entry name" value="RNA_pol_sigma_r3/r4-like"/>
</dbReference>
<keyword evidence="3" id="KW-0238">DNA-binding</keyword>
<dbReference type="InterPro" id="IPR007627">
    <property type="entry name" value="RNA_pol_sigma70_r2"/>
</dbReference>
<dbReference type="SUPFAM" id="SSF88659">
    <property type="entry name" value="Sigma3 and sigma4 domains of RNA polymerase sigma factors"/>
    <property type="match status" value="2"/>
</dbReference>
<dbReference type="PANTHER" id="PTHR30385">
    <property type="entry name" value="SIGMA FACTOR F FLAGELLAR"/>
    <property type="match status" value="1"/>
</dbReference>
<dbReference type="GO" id="GO:0003677">
    <property type="term" value="F:DNA binding"/>
    <property type="evidence" value="ECO:0007669"/>
    <property type="project" value="UniProtKB-KW"/>
</dbReference>
<dbReference type="CDD" id="cd06171">
    <property type="entry name" value="Sigma70_r4"/>
    <property type="match status" value="1"/>
</dbReference>
<dbReference type="InterPro" id="IPR000943">
    <property type="entry name" value="RNA_pol_sigma70"/>
</dbReference>
<dbReference type="InterPro" id="IPR012845">
    <property type="entry name" value="RNA_pol_sigma_FliA_WhiG"/>
</dbReference>
<evidence type="ECO:0000256" key="2">
    <source>
        <dbReference type="ARBA" id="ARBA00023082"/>
    </source>
</evidence>
<dbReference type="GO" id="GO:0016987">
    <property type="term" value="F:sigma factor activity"/>
    <property type="evidence" value="ECO:0007669"/>
    <property type="project" value="UniProtKB-KW"/>
</dbReference>
<dbReference type="Pfam" id="PF04545">
    <property type="entry name" value="Sigma70_r4"/>
    <property type="match status" value="1"/>
</dbReference>
<dbReference type="Gene3D" id="1.10.1740.10">
    <property type="match status" value="1"/>
</dbReference>
<dbReference type="GO" id="GO:0006352">
    <property type="term" value="P:DNA-templated transcription initiation"/>
    <property type="evidence" value="ECO:0007669"/>
    <property type="project" value="InterPro"/>
</dbReference>
<organism evidence="6">
    <name type="scientific">hydrothermal vent metagenome</name>
    <dbReference type="NCBI Taxonomy" id="652676"/>
    <lineage>
        <taxon>unclassified sequences</taxon>
        <taxon>metagenomes</taxon>
        <taxon>ecological metagenomes</taxon>
    </lineage>
</organism>
<keyword evidence="4" id="KW-0804">Transcription</keyword>
<dbReference type="InterPro" id="IPR014284">
    <property type="entry name" value="RNA_pol_sigma-70_dom"/>
</dbReference>
<dbReference type="SUPFAM" id="SSF88946">
    <property type="entry name" value="Sigma2 domain of RNA polymerase sigma factors"/>
    <property type="match status" value="1"/>
</dbReference>
<reference evidence="6" key="1">
    <citation type="submission" date="2018-06" db="EMBL/GenBank/DDBJ databases">
        <authorList>
            <person name="Zhirakovskaya E."/>
        </authorList>
    </citation>
    <scope>NUCLEOTIDE SEQUENCE</scope>
</reference>